<dbReference type="AlphaFoldDB" id="A0A6L9Y348"/>
<evidence type="ECO:0000313" key="2">
    <source>
        <dbReference type="EMBL" id="NEN07837.1"/>
    </source>
</evidence>
<evidence type="ECO:0000313" key="3">
    <source>
        <dbReference type="Proteomes" id="UP000474967"/>
    </source>
</evidence>
<feature type="signal peptide" evidence="1">
    <location>
        <begin position="1"/>
        <end position="26"/>
    </location>
</feature>
<name>A0A6L9Y348_9MICO</name>
<keyword evidence="1" id="KW-0732">Signal</keyword>
<dbReference type="InterPro" id="IPR006059">
    <property type="entry name" value="SBP"/>
</dbReference>
<dbReference type="PANTHER" id="PTHR43649:SF12">
    <property type="entry name" value="DIACETYLCHITOBIOSE BINDING PROTEIN DASA"/>
    <property type="match status" value="1"/>
</dbReference>
<dbReference type="InterPro" id="IPR050490">
    <property type="entry name" value="Bact_solute-bd_prot1"/>
</dbReference>
<dbReference type="PROSITE" id="PS51257">
    <property type="entry name" value="PROKAR_LIPOPROTEIN"/>
    <property type="match status" value="1"/>
</dbReference>
<dbReference type="RefSeq" id="WP_163291321.1">
    <property type="nucleotide sequence ID" value="NZ_JAAGWY010000005.1"/>
</dbReference>
<feature type="chain" id="PRO_5039628790" evidence="1">
    <location>
        <begin position="27"/>
        <end position="436"/>
    </location>
</feature>
<dbReference type="Gene3D" id="3.40.190.10">
    <property type="entry name" value="Periplasmic binding protein-like II"/>
    <property type="match status" value="2"/>
</dbReference>
<dbReference type="Proteomes" id="UP000474967">
    <property type="component" value="Unassembled WGS sequence"/>
</dbReference>
<evidence type="ECO:0000256" key="1">
    <source>
        <dbReference type="SAM" id="SignalP"/>
    </source>
</evidence>
<proteinExistence type="predicted"/>
<accession>A0A6L9Y348</accession>
<keyword evidence="3" id="KW-1185">Reference proteome</keyword>
<dbReference type="PANTHER" id="PTHR43649">
    <property type="entry name" value="ARABINOSE-BINDING PROTEIN-RELATED"/>
    <property type="match status" value="1"/>
</dbReference>
<protein>
    <submittedName>
        <fullName evidence="2">Extracellular solute-binding protein</fullName>
    </submittedName>
</protein>
<dbReference type="EMBL" id="JAAGWY010000005">
    <property type="protein sequence ID" value="NEN07837.1"/>
    <property type="molecule type" value="Genomic_DNA"/>
</dbReference>
<dbReference type="SUPFAM" id="SSF53850">
    <property type="entry name" value="Periplasmic binding protein-like II"/>
    <property type="match status" value="1"/>
</dbReference>
<reference evidence="2 3" key="1">
    <citation type="journal article" date="2014" name="J. Microbiol.">
        <title>Diaminobutyricibacter tongyongensis gen. nov., sp. nov. and Homoserinibacter gongjuensis gen. nov., sp. nov. belong to the family Microbacteriaceae.</title>
        <authorList>
            <person name="Kim S.J."/>
            <person name="Ahn J.H."/>
            <person name="Weon H.Y."/>
            <person name="Hamada M."/>
            <person name="Suzuki K."/>
            <person name="Kwon S.W."/>
        </authorList>
    </citation>
    <scope>NUCLEOTIDE SEQUENCE [LARGE SCALE GENOMIC DNA]</scope>
    <source>
        <strain evidence="2 3">NBRC 108724</strain>
    </source>
</reference>
<dbReference type="Pfam" id="PF01547">
    <property type="entry name" value="SBP_bac_1"/>
    <property type="match status" value="1"/>
</dbReference>
<gene>
    <name evidence="2" type="ORF">G3T36_18430</name>
</gene>
<organism evidence="2 3">
    <name type="scientific">Leifsonia tongyongensis</name>
    <dbReference type="NCBI Taxonomy" id="1268043"/>
    <lineage>
        <taxon>Bacteria</taxon>
        <taxon>Bacillati</taxon>
        <taxon>Actinomycetota</taxon>
        <taxon>Actinomycetes</taxon>
        <taxon>Micrococcales</taxon>
        <taxon>Microbacteriaceae</taxon>
        <taxon>Leifsonia</taxon>
    </lineage>
</organism>
<sequence>MRKPTTRFRTLAMSILTAGVVASTLAGCVTTGGGLEADAIRSHGPVTIWYSNNAQEVHWGKAMVRAWNSLHPKEPITAQEVPAGKSSEEVIGAAITAGTTPCLVFNNLPAATGQWQKQGGLVDLSKFPDGATYIEGRSGRTADQYKSSDGDYYQMPWKQNPVMVFYNKTIFRKAGIDPTSPDLSTYSKFIAAAKKIKASGAAPYAIYPAPTSEFFQANFDYLPLLAAQNGGNTFIQNGMANVAGGDSLAVANFWKTIYADRLAGNEQYQGDAFADGKAAMAIVGPWAIAFYGDKVQWGSVPVPTKDGVAADKTYTFPDAKNIGMYTSCKNQGTAWDVLKFATSKDQDGKLLNISGQMPIRDNLATVYASYFAAHPAYKEFGSQSARTVDDPSGPNTVAELQALRDAYTKSVIAGSGSVEDAFRAASKKIDKLQAEK</sequence>
<comment type="caution">
    <text evidence="2">The sequence shown here is derived from an EMBL/GenBank/DDBJ whole genome shotgun (WGS) entry which is preliminary data.</text>
</comment>